<dbReference type="CDD" id="cd17242">
    <property type="entry name" value="MobM_relaxase"/>
    <property type="match status" value="1"/>
</dbReference>
<protein>
    <submittedName>
        <fullName evidence="3">Plasmid recombination enzyme</fullName>
    </submittedName>
</protein>
<evidence type="ECO:0000313" key="3">
    <source>
        <dbReference type="EMBL" id="KAA6330574.1"/>
    </source>
</evidence>
<evidence type="ECO:0000256" key="2">
    <source>
        <dbReference type="SAM" id="MobiDB-lite"/>
    </source>
</evidence>
<gene>
    <name evidence="3" type="ORF">EZS27_020736</name>
</gene>
<sequence length="324" mass="38227">MLSGSSEDMEQIHNEGKLDDWCRDNIDWLKKTYGEENVVAATLHMDETTPHIHASVVPIVRGERRQKASKKRPEQEQIEKPKRKYKKKDPLRVRLCCDDVMTKTKLIEYQDTYAEAMAKYGLERGIKGSDARHISLTEFYRNQAIESKNLQTSIEMLLAMEDAKRLHIEELKRQEQETEKLKQQKELELKESIGYLEEERQEVYEKVRDIYDRKDKAREKLLNMHEYTQQKELEITAAEACLEQLKQNYEPYKVQEDLNLLFEIFPKLSERLRIAQLCKAIGLTVDVTKRLFNGESLSVTGKLYSPEHSRYFEAQDAQLQFFKD</sequence>
<dbReference type="AlphaFoldDB" id="A0A5J4RB42"/>
<dbReference type="GO" id="GO:0003677">
    <property type="term" value="F:DNA binding"/>
    <property type="evidence" value="ECO:0007669"/>
    <property type="project" value="InterPro"/>
</dbReference>
<proteinExistence type="predicted"/>
<organism evidence="3">
    <name type="scientific">termite gut metagenome</name>
    <dbReference type="NCBI Taxonomy" id="433724"/>
    <lineage>
        <taxon>unclassified sequences</taxon>
        <taxon>metagenomes</taxon>
        <taxon>organismal metagenomes</taxon>
    </lineage>
</organism>
<dbReference type="InterPro" id="IPR001668">
    <property type="entry name" value="Mob_Pre"/>
</dbReference>
<name>A0A5J4RB42_9ZZZZ</name>
<feature type="coiled-coil region" evidence="1">
    <location>
        <begin position="157"/>
        <end position="191"/>
    </location>
</feature>
<evidence type="ECO:0000256" key="1">
    <source>
        <dbReference type="SAM" id="Coils"/>
    </source>
</evidence>
<dbReference type="Gene3D" id="3.30.930.30">
    <property type="match status" value="1"/>
</dbReference>
<dbReference type="Pfam" id="PF01076">
    <property type="entry name" value="Mob_Pre"/>
    <property type="match status" value="1"/>
</dbReference>
<dbReference type="GO" id="GO:0006310">
    <property type="term" value="P:DNA recombination"/>
    <property type="evidence" value="ECO:0007669"/>
    <property type="project" value="InterPro"/>
</dbReference>
<dbReference type="EMBL" id="SNRY01001484">
    <property type="protein sequence ID" value="KAA6330574.1"/>
    <property type="molecule type" value="Genomic_DNA"/>
</dbReference>
<feature type="region of interest" description="Disordered" evidence="2">
    <location>
        <begin position="61"/>
        <end position="86"/>
    </location>
</feature>
<reference evidence="3" key="1">
    <citation type="submission" date="2019-03" db="EMBL/GenBank/DDBJ databases">
        <title>Single cell metagenomics reveals metabolic interactions within the superorganism composed of flagellate Streblomastix strix and complex community of Bacteroidetes bacteria on its surface.</title>
        <authorList>
            <person name="Treitli S.C."/>
            <person name="Kolisko M."/>
            <person name="Husnik F."/>
            <person name="Keeling P."/>
            <person name="Hampl V."/>
        </authorList>
    </citation>
    <scope>NUCLEOTIDE SEQUENCE</scope>
    <source>
        <strain evidence="3">STM</strain>
    </source>
</reference>
<keyword evidence="1" id="KW-0175">Coiled coil</keyword>
<dbReference type="NCBIfam" id="NF041497">
    <property type="entry name" value="MobV"/>
    <property type="match status" value="1"/>
</dbReference>
<comment type="caution">
    <text evidence="3">The sequence shown here is derived from an EMBL/GenBank/DDBJ whole genome shotgun (WGS) entry which is preliminary data.</text>
</comment>
<accession>A0A5J4RB42</accession>
<feature type="compositionally biased region" description="Basic and acidic residues" evidence="2">
    <location>
        <begin position="61"/>
        <end position="80"/>
    </location>
</feature>